<dbReference type="Pfam" id="PF13564">
    <property type="entry name" value="DoxX_2"/>
    <property type="match status" value="1"/>
</dbReference>
<evidence type="ECO:0000313" key="7">
    <source>
        <dbReference type="Proteomes" id="UP000295807"/>
    </source>
</evidence>
<name>A0A4R3KMD7_9SPHI</name>
<evidence type="ECO:0000256" key="2">
    <source>
        <dbReference type="ARBA" id="ARBA00022692"/>
    </source>
</evidence>
<evidence type="ECO:0000256" key="3">
    <source>
        <dbReference type="ARBA" id="ARBA00022989"/>
    </source>
</evidence>
<evidence type="ECO:0000313" key="6">
    <source>
        <dbReference type="EMBL" id="TCS85274.1"/>
    </source>
</evidence>
<evidence type="ECO:0000256" key="4">
    <source>
        <dbReference type="ARBA" id="ARBA00023136"/>
    </source>
</evidence>
<accession>A0A4R3KMD7</accession>
<keyword evidence="4 5" id="KW-0472">Membrane</keyword>
<dbReference type="Proteomes" id="UP000295807">
    <property type="component" value="Unassembled WGS sequence"/>
</dbReference>
<dbReference type="PIRSF" id="PIRSF030066">
    <property type="entry name" value="UCP030066"/>
    <property type="match status" value="1"/>
</dbReference>
<keyword evidence="3 5" id="KW-1133">Transmembrane helix</keyword>
<organism evidence="6 7">
    <name type="scientific">Anseongella ginsenosidimutans</name>
    <dbReference type="NCBI Taxonomy" id="496056"/>
    <lineage>
        <taxon>Bacteria</taxon>
        <taxon>Pseudomonadati</taxon>
        <taxon>Bacteroidota</taxon>
        <taxon>Sphingobacteriia</taxon>
        <taxon>Sphingobacteriales</taxon>
        <taxon>Sphingobacteriaceae</taxon>
        <taxon>Anseongella</taxon>
    </lineage>
</organism>
<dbReference type="EMBL" id="SMAD01000013">
    <property type="protein sequence ID" value="TCS85274.1"/>
    <property type="molecule type" value="Genomic_DNA"/>
</dbReference>
<proteinExistence type="predicted"/>
<feature type="transmembrane region" description="Helical" evidence="5">
    <location>
        <begin position="20"/>
        <end position="40"/>
    </location>
</feature>
<gene>
    <name evidence="6" type="ORF">EDD80_1139</name>
</gene>
<protein>
    <submittedName>
        <fullName evidence="6">DoxX-like protein</fullName>
    </submittedName>
</protein>
<dbReference type="OrthoDB" id="7960583at2"/>
<reference evidence="6 7" key="1">
    <citation type="submission" date="2019-03" db="EMBL/GenBank/DDBJ databases">
        <title>Genomic Encyclopedia of Type Strains, Phase IV (KMG-IV): sequencing the most valuable type-strain genomes for metagenomic binning, comparative biology and taxonomic classification.</title>
        <authorList>
            <person name="Goeker M."/>
        </authorList>
    </citation>
    <scope>NUCLEOTIDE SEQUENCE [LARGE SCALE GENOMIC DNA]</scope>
    <source>
        <strain evidence="6 7">DSM 21100</strain>
    </source>
</reference>
<keyword evidence="2 5" id="KW-0812">Transmembrane</keyword>
<evidence type="ECO:0000256" key="1">
    <source>
        <dbReference type="ARBA" id="ARBA00004141"/>
    </source>
</evidence>
<dbReference type="AlphaFoldDB" id="A0A4R3KMD7"/>
<keyword evidence="7" id="KW-1185">Reference proteome</keyword>
<feature type="transmembrane region" description="Helical" evidence="5">
    <location>
        <begin position="52"/>
        <end position="73"/>
    </location>
</feature>
<comment type="subcellular location">
    <subcellularLocation>
        <location evidence="1">Membrane</location>
        <topology evidence="1">Multi-pass membrane protein</topology>
    </subcellularLocation>
</comment>
<dbReference type="GO" id="GO:0016020">
    <property type="term" value="C:membrane"/>
    <property type="evidence" value="ECO:0007669"/>
    <property type="project" value="UniProtKB-SubCell"/>
</dbReference>
<evidence type="ECO:0000256" key="5">
    <source>
        <dbReference type="SAM" id="Phobius"/>
    </source>
</evidence>
<dbReference type="InterPro" id="IPR016944">
    <property type="entry name" value="UCP030066"/>
</dbReference>
<feature type="transmembrane region" description="Helical" evidence="5">
    <location>
        <begin position="85"/>
        <end position="104"/>
    </location>
</feature>
<comment type="caution">
    <text evidence="6">The sequence shown here is derived from an EMBL/GenBank/DDBJ whole genome shotgun (WGS) entry which is preliminary data.</text>
</comment>
<dbReference type="InterPro" id="IPR032808">
    <property type="entry name" value="DoxX"/>
</dbReference>
<feature type="transmembrane region" description="Helical" evidence="5">
    <location>
        <begin position="110"/>
        <end position="127"/>
    </location>
</feature>
<sequence length="142" mass="15151">MTKVSKKSGTVSVRFRMVIFRVTTGITILGMFIGGLSQFLRADYQVRVFEQLGYPLYAMSIIGLGKILGAISLSIPGIPLLFKTSAYAGLVFVTTGAVISHIVTGAPMDALSPLIVAGIAVTSCLLNPSQTPLMDKKPIFKK</sequence>
<dbReference type="RefSeq" id="WP_132130269.1">
    <property type="nucleotide sequence ID" value="NZ_CP042432.1"/>
</dbReference>